<gene>
    <name evidence="2" type="ORF">MSTE_02281</name>
</gene>
<feature type="transmembrane region" description="Helical" evidence="1">
    <location>
        <begin position="29"/>
        <end position="49"/>
    </location>
</feature>
<evidence type="ECO:0008006" key="4">
    <source>
        <dbReference type="Google" id="ProtNLM"/>
    </source>
</evidence>
<dbReference type="Proteomes" id="UP000217954">
    <property type="component" value="Chromosome"/>
</dbReference>
<name>A0A1Z4EXD3_9MYCO</name>
<evidence type="ECO:0000313" key="3">
    <source>
        <dbReference type="Proteomes" id="UP000217954"/>
    </source>
</evidence>
<dbReference type="EMBL" id="AP018165">
    <property type="protein sequence ID" value="BAX97594.1"/>
    <property type="molecule type" value="Genomic_DNA"/>
</dbReference>
<proteinExistence type="predicted"/>
<keyword evidence="1" id="KW-0812">Transmembrane</keyword>
<keyword evidence="1" id="KW-0472">Membrane</keyword>
<sequence>MSEMQTSTDAPRHRREHAPDQLPLRSRLWFRNVVAGVIVIAVFSGVWAVSFRDSWRDYRASVVPLHVIATGQSGDAYGQTWRLAGVRRLGKAPRGANGVIPKGAELAVVTIERSGPVPQNFFCDGRITDGEHQWPEAPFLLYTVTPPDGVVDHCDKPGNLQFSFLVPDDVTMTAVDLVNPVGGSAQILVRFELS</sequence>
<reference evidence="2 3" key="2">
    <citation type="journal article" date="2017" name="Int. J. Syst. Evol. Microbiol.">
        <title>Mycobacterium stephanolepidis sp. nov., a rapidly growing species related to Mycobacterium chelonae, isolated from marine teleost fish, Stephanolepis cirrhifer.</title>
        <authorList>
            <person name="Fukano H."/>
            <person name="Wada S."/>
            <person name="Kurata O."/>
            <person name="Katayama K."/>
            <person name="Fujiwara N."/>
            <person name="Hoshino Y."/>
        </authorList>
    </citation>
    <scope>NUCLEOTIDE SEQUENCE [LARGE SCALE GENOMIC DNA]</scope>
    <source>
        <strain evidence="2 3">NJB0901</strain>
    </source>
</reference>
<protein>
    <recommendedName>
        <fullName evidence="4">DUF4352 domain-containing protein</fullName>
    </recommendedName>
</protein>
<evidence type="ECO:0000256" key="1">
    <source>
        <dbReference type="SAM" id="Phobius"/>
    </source>
</evidence>
<dbReference type="KEGG" id="mste:MSTE_02281"/>
<keyword evidence="3" id="KW-1185">Reference proteome</keyword>
<keyword evidence="1" id="KW-1133">Transmembrane helix</keyword>
<organism evidence="2 3">
    <name type="scientific">[Mycobacterium] stephanolepidis</name>
    <dbReference type="NCBI Taxonomy" id="1520670"/>
    <lineage>
        <taxon>Bacteria</taxon>
        <taxon>Bacillati</taxon>
        <taxon>Actinomycetota</taxon>
        <taxon>Actinomycetes</taxon>
        <taxon>Mycobacteriales</taxon>
        <taxon>Mycobacteriaceae</taxon>
        <taxon>Mycobacteroides</taxon>
    </lineage>
</organism>
<dbReference type="RefSeq" id="WP_231897051.1">
    <property type="nucleotide sequence ID" value="NZ_AP018165.1"/>
</dbReference>
<reference evidence="3" key="1">
    <citation type="journal article" date="2017" name="Genome Announc.">
        <title>Complete Genome Sequence of Mycobacterium stephanolepidis.</title>
        <authorList>
            <person name="Fukano H."/>
            <person name="Yoshida M."/>
            <person name="Katayama Y."/>
            <person name="Omatsu T."/>
            <person name="Mizutani T."/>
            <person name="Kurata O."/>
            <person name="Wada S."/>
            <person name="Hoshino Y."/>
        </authorList>
    </citation>
    <scope>NUCLEOTIDE SEQUENCE [LARGE SCALE GENOMIC DNA]</scope>
    <source>
        <strain evidence="3">NJB0901</strain>
    </source>
</reference>
<dbReference type="AlphaFoldDB" id="A0A1Z4EXD3"/>
<accession>A0A1Z4EXD3</accession>
<evidence type="ECO:0000313" key="2">
    <source>
        <dbReference type="EMBL" id="BAX97594.1"/>
    </source>
</evidence>